<dbReference type="Proteomes" id="UP001497457">
    <property type="component" value="Chromosome 7b"/>
</dbReference>
<dbReference type="AlphaFoldDB" id="A0ABC9FXU4"/>
<dbReference type="InterPro" id="IPR011333">
    <property type="entry name" value="SKP1/BTB/POZ_sf"/>
</dbReference>
<feature type="domain" description="SKP1 component dimerisation" evidence="3">
    <location>
        <begin position="113"/>
        <end position="152"/>
    </location>
</feature>
<evidence type="ECO:0000259" key="3">
    <source>
        <dbReference type="Pfam" id="PF01466"/>
    </source>
</evidence>
<dbReference type="InterPro" id="IPR036296">
    <property type="entry name" value="SKP1-like_dim_sf"/>
</dbReference>
<reference evidence="4 5" key="2">
    <citation type="submission" date="2024-10" db="EMBL/GenBank/DDBJ databases">
        <authorList>
            <person name="Ryan C."/>
        </authorList>
    </citation>
    <scope>NUCLEOTIDE SEQUENCE [LARGE SCALE GENOMIC DNA]</scope>
</reference>
<dbReference type="GO" id="GO:0016567">
    <property type="term" value="P:protein ubiquitination"/>
    <property type="evidence" value="ECO:0007669"/>
    <property type="project" value="UniProtKB-UniRule"/>
</dbReference>
<evidence type="ECO:0000256" key="2">
    <source>
        <dbReference type="PIRNR" id="PIRNR028729"/>
    </source>
</evidence>
<comment type="subunit">
    <text evidence="2">Part of a SCF (SKP1-cullin-F-box) protein ligase complex.</text>
</comment>
<evidence type="ECO:0000313" key="4">
    <source>
        <dbReference type="EMBL" id="CAL5084162.1"/>
    </source>
</evidence>
<comment type="pathway">
    <text evidence="1 2">Protein modification; protein ubiquitination.</text>
</comment>
<dbReference type="PIRSF" id="PIRSF028729">
    <property type="entry name" value="E3_ubiquit_lig_SCF_Skp"/>
    <property type="match status" value="1"/>
</dbReference>
<gene>
    <name evidence="4" type="ORF">URODEC1_LOCUS110384</name>
</gene>
<dbReference type="InterPro" id="IPR016072">
    <property type="entry name" value="Skp1_comp_dimer"/>
</dbReference>
<dbReference type="PANTHER" id="PTHR11165">
    <property type="entry name" value="SKP1"/>
    <property type="match status" value="1"/>
</dbReference>
<evidence type="ECO:0000313" key="5">
    <source>
        <dbReference type="Proteomes" id="UP001497457"/>
    </source>
</evidence>
<dbReference type="Pfam" id="PF01466">
    <property type="entry name" value="Skp1"/>
    <property type="match status" value="1"/>
</dbReference>
<organism evidence="4 5">
    <name type="scientific">Urochloa decumbens</name>
    <dbReference type="NCBI Taxonomy" id="240449"/>
    <lineage>
        <taxon>Eukaryota</taxon>
        <taxon>Viridiplantae</taxon>
        <taxon>Streptophyta</taxon>
        <taxon>Embryophyta</taxon>
        <taxon>Tracheophyta</taxon>
        <taxon>Spermatophyta</taxon>
        <taxon>Magnoliopsida</taxon>
        <taxon>Liliopsida</taxon>
        <taxon>Poales</taxon>
        <taxon>Poaceae</taxon>
        <taxon>PACMAD clade</taxon>
        <taxon>Panicoideae</taxon>
        <taxon>Panicodae</taxon>
        <taxon>Paniceae</taxon>
        <taxon>Melinidinae</taxon>
        <taxon>Urochloa</taxon>
    </lineage>
</organism>
<reference evidence="5" key="1">
    <citation type="submission" date="2024-06" db="EMBL/GenBank/DDBJ databases">
        <authorList>
            <person name="Ryan C."/>
        </authorList>
    </citation>
    <scope>NUCLEOTIDE SEQUENCE [LARGE SCALE GENOMIC DNA]</scope>
</reference>
<dbReference type="EMBL" id="OZ075117">
    <property type="protein sequence ID" value="CAL5084162.1"/>
    <property type="molecule type" value="Genomic_DNA"/>
</dbReference>
<dbReference type="Gene3D" id="3.30.710.10">
    <property type="entry name" value="Potassium Channel Kv1.1, Chain A"/>
    <property type="match status" value="1"/>
</dbReference>
<evidence type="ECO:0000256" key="1">
    <source>
        <dbReference type="ARBA" id="ARBA00004906"/>
    </source>
</evidence>
<dbReference type="SUPFAM" id="SSF81382">
    <property type="entry name" value="Skp1 dimerisation domain-like"/>
    <property type="match status" value="1"/>
</dbReference>
<comment type="similarity">
    <text evidence="2">Belongs to the SKP1 family.</text>
</comment>
<sequence length="160" mass="17295">MEAKAVAETYGGFITLKGSDGVERPVSKKTASLTLGKVLEYCNKHGEPRAAAAAAASAKPRFDPAASGSSSSAGSAAPGNNLEAWDREFLGILSLDDLYELLLAASYLEIELLLDATCEKVADMIKGKTTRQIRATFNLTDDLTPAEEELRRRYGWFFDE</sequence>
<proteinExistence type="inferred from homology"/>
<dbReference type="InterPro" id="IPR016897">
    <property type="entry name" value="SKP1"/>
</dbReference>
<protein>
    <recommendedName>
        <fullName evidence="2">SKP1-like protein</fullName>
    </recommendedName>
</protein>
<comment type="function">
    <text evidence="2">Involved in ubiquitination and subsequent proteasomal degradation of target proteins. Together with CUL1, RBX1 and a F-box protein, it forms a SCF E3 ubiquitin ligase complex. The functional specificity of this complex depends on the type of F-box protein. In the SCF complex, it serves as an adapter that links the F-box protein to CUL1.</text>
</comment>
<name>A0ABC9FXU4_9POAL</name>
<keyword evidence="2" id="KW-0833">Ubl conjugation pathway</keyword>
<keyword evidence="5" id="KW-1185">Reference proteome</keyword>
<accession>A0ABC9FXU4</accession>